<reference evidence="2 3" key="1">
    <citation type="submission" date="2018-10" db="EMBL/GenBank/DDBJ databases">
        <title>Genome Sequence of Cohnella sp.</title>
        <authorList>
            <person name="Srinivasan S."/>
            <person name="Kim M.K."/>
        </authorList>
    </citation>
    <scope>NUCLEOTIDE SEQUENCE [LARGE SCALE GENOMIC DNA]</scope>
    <source>
        <strain evidence="2 3">18JY8-7</strain>
    </source>
</reference>
<dbReference type="SUPFAM" id="SSF55469">
    <property type="entry name" value="FMN-dependent nitroreductase-like"/>
    <property type="match status" value="1"/>
</dbReference>
<evidence type="ECO:0000256" key="1">
    <source>
        <dbReference type="SAM" id="MobiDB-lite"/>
    </source>
</evidence>
<dbReference type="PANTHER" id="PTHR43745">
    <property type="entry name" value="NITROREDUCTASE MJ1384-RELATED"/>
    <property type="match status" value="1"/>
</dbReference>
<dbReference type="Proteomes" id="UP000269097">
    <property type="component" value="Chromosome"/>
</dbReference>
<dbReference type="InterPro" id="IPR052544">
    <property type="entry name" value="Bacteriocin_Proc_Enz"/>
</dbReference>
<feature type="compositionally biased region" description="Low complexity" evidence="1">
    <location>
        <begin position="315"/>
        <end position="324"/>
    </location>
</feature>
<dbReference type="InterPro" id="IPR020051">
    <property type="entry name" value="SagB-type_dehydrogenase"/>
</dbReference>
<dbReference type="AlphaFoldDB" id="A0A3G3K4V0"/>
<dbReference type="CDD" id="cd02142">
    <property type="entry name" value="McbC_SagB-like_oxidoreductase"/>
    <property type="match status" value="1"/>
</dbReference>
<proteinExistence type="predicted"/>
<evidence type="ECO:0000313" key="3">
    <source>
        <dbReference type="Proteomes" id="UP000269097"/>
    </source>
</evidence>
<organism evidence="2 3">
    <name type="scientific">Cohnella candidum</name>
    <dbReference type="NCBI Taxonomy" id="2674991"/>
    <lineage>
        <taxon>Bacteria</taxon>
        <taxon>Bacillati</taxon>
        <taxon>Bacillota</taxon>
        <taxon>Bacilli</taxon>
        <taxon>Bacillales</taxon>
        <taxon>Paenibacillaceae</taxon>
        <taxon>Cohnella</taxon>
    </lineage>
</organism>
<dbReference type="EMBL" id="CP033433">
    <property type="protein sequence ID" value="AYQ75523.1"/>
    <property type="molecule type" value="Genomic_DNA"/>
</dbReference>
<dbReference type="GO" id="GO:0016491">
    <property type="term" value="F:oxidoreductase activity"/>
    <property type="evidence" value="ECO:0007669"/>
    <property type="project" value="InterPro"/>
</dbReference>
<keyword evidence="3" id="KW-1185">Reference proteome</keyword>
<feature type="region of interest" description="Disordered" evidence="1">
    <location>
        <begin position="306"/>
        <end position="332"/>
    </location>
</feature>
<dbReference type="KEGG" id="coh:EAV92_06410"/>
<protein>
    <submittedName>
        <fullName evidence="2">SagB/ThcOx family dehydrogenase</fullName>
    </submittedName>
</protein>
<accession>A0A3G3K4V0</accession>
<name>A0A3G3K4V0_9BACL</name>
<dbReference type="InterPro" id="IPR000415">
    <property type="entry name" value="Nitroreductase-like"/>
</dbReference>
<sequence>MGPMDISEFLRDLHFDTDKAKPPDLEPDWEDAPLPYKLYRNLPYFPFTADVPLTLIGRPERGYAESRSFGHFLWYAYGTSQSSRTAIPPEWETEGLGSLASYRRVVPSGGGLYPNEIYAYLKLADLPEGIYHYDAGRHRLVMLREGEFDAYLEQALGGRWTAADHFGALFVSTVYWKNSFKYHDFSYRLQGLDAGVLIGQLLEVGTRFGYTASVYYQYLDRAVNHLLGLQEKEESVYAVIPLSDHSIEHPGPNEENAAMADRPSITAESLIRQLPALQREHYVKSRNVKEYPRVLRMNEASLQHATGAFRGGGNPPAAQAGGQPLPLPRSDPTPYDLAVLSRSRYSPETDFVLKPVGKRQLSEILRQTWISFAYRNDLDRPGERETRVGLCGCFHGVEGIPDGAYRYDGASHSLVPLREGDHRAWLQYGLTFPNVNLSQTPLIFHVTGDRRHGQPEWGPRGYRIQQMEAGKLVQNLLLALSSAGMAGRPLLGYEAELSDDLYRLPAAGQTALVQIPAGPYRYRSRYEGSLHG</sequence>
<dbReference type="PANTHER" id="PTHR43745:SF2">
    <property type="entry name" value="NITROREDUCTASE MJ1384-RELATED"/>
    <property type="match status" value="1"/>
</dbReference>
<dbReference type="Gene3D" id="3.40.109.10">
    <property type="entry name" value="NADH Oxidase"/>
    <property type="match status" value="2"/>
</dbReference>
<gene>
    <name evidence="2" type="ORF">EAV92_06410</name>
</gene>
<evidence type="ECO:0000313" key="2">
    <source>
        <dbReference type="EMBL" id="AYQ75523.1"/>
    </source>
</evidence>
<dbReference type="NCBIfam" id="TIGR03605">
    <property type="entry name" value="antibiot_sagB"/>
    <property type="match status" value="1"/>
</dbReference>